<feature type="compositionally biased region" description="Low complexity" evidence="1">
    <location>
        <begin position="51"/>
        <end position="75"/>
    </location>
</feature>
<keyword evidence="2" id="KW-0472">Membrane</keyword>
<dbReference type="SUPFAM" id="SSF47781">
    <property type="entry name" value="RuvA domain 2-like"/>
    <property type="match status" value="1"/>
</dbReference>
<comment type="caution">
    <text evidence="4">The sequence shown here is derived from an EMBL/GenBank/DDBJ whole genome shotgun (WGS) entry which is preliminary data.</text>
</comment>
<dbReference type="Gene3D" id="3.10.560.10">
    <property type="entry name" value="Outer membrane lipoprotein wza domain like"/>
    <property type="match status" value="1"/>
</dbReference>
<evidence type="ECO:0000313" key="4">
    <source>
        <dbReference type="EMBL" id="GGI06905.1"/>
    </source>
</evidence>
<dbReference type="GO" id="GO:0006281">
    <property type="term" value="P:DNA repair"/>
    <property type="evidence" value="ECO:0007669"/>
    <property type="project" value="InterPro"/>
</dbReference>
<dbReference type="Gene3D" id="1.10.150.280">
    <property type="entry name" value="AF1531-like domain"/>
    <property type="match status" value="1"/>
</dbReference>
<dbReference type="NCBIfam" id="TIGR00426">
    <property type="entry name" value="competence protein ComEA helix-hairpin-helix repeat region"/>
    <property type="match status" value="1"/>
</dbReference>
<dbReference type="InterPro" id="IPR019554">
    <property type="entry name" value="Soluble_ligand-bd"/>
</dbReference>
<feature type="domain" description="Helix-hairpin-helix DNA-binding motif class 1" evidence="3">
    <location>
        <begin position="267"/>
        <end position="286"/>
    </location>
</feature>
<dbReference type="OrthoDB" id="9758724at2"/>
<dbReference type="PANTHER" id="PTHR21180:SF32">
    <property type="entry name" value="ENDONUCLEASE_EXONUCLEASE_PHOSPHATASE FAMILY DOMAIN-CONTAINING PROTEIN 1"/>
    <property type="match status" value="1"/>
</dbReference>
<feature type="region of interest" description="Disordered" evidence="1">
    <location>
        <begin position="190"/>
        <end position="227"/>
    </location>
</feature>
<reference evidence="4" key="2">
    <citation type="submission" date="2020-09" db="EMBL/GenBank/DDBJ databases">
        <authorList>
            <person name="Sun Q."/>
            <person name="Zhou Y."/>
        </authorList>
    </citation>
    <scope>NUCLEOTIDE SEQUENCE</scope>
    <source>
        <strain evidence="4">CGMCC 1.14988</strain>
    </source>
</reference>
<dbReference type="Pfam" id="PF10531">
    <property type="entry name" value="SLBB"/>
    <property type="match status" value="1"/>
</dbReference>
<dbReference type="RefSeq" id="WP_130649136.1">
    <property type="nucleotide sequence ID" value="NZ_BMHA01000007.1"/>
</dbReference>
<name>A0A8J3AED7_9ACTN</name>
<dbReference type="GO" id="GO:0003677">
    <property type="term" value="F:DNA binding"/>
    <property type="evidence" value="ECO:0007669"/>
    <property type="project" value="InterPro"/>
</dbReference>
<dbReference type="InterPro" id="IPR010994">
    <property type="entry name" value="RuvA_2-like"/>
</dbReference>
<keyword evidence="2" id="KW-0812">Transmembrane</keyword>
<feature type="domain" description="Helix-hairpin-helix DNA-binding motif class 1" evidence="3">
    <location>
        <begin position="237"/>
        <end position="256"/>
    </location>
</feature>
<feature type="transmembrane region" description="Helical" evidence="2">
    <location>
        <begin position="24"/>
        <end position="43"/>
    </location>
</feature>
<evidence type="ECO:0000256" key="1">
    <source>
        <dbReference type="SAM" id="MobiDB-lite"/>
    </source>
</evidence>
<dbReference type="InterPro" id="IPR003583">
    <property type="entry name" value="Hlx-hairpin-Hlx_DNA-bd_motif"/>
</dbReference>
<gene>
    <name evidence="4" type="ORF">GCM10011354_21430</name>
</gene>
<evidence type="ECO:0000259" key="3">
    <source>
        <dbReference type="SMART" id="SM00278"/>
    </source>
</evidence>
<dbReference type="GO" id="GO:0015628">
    <property type="term" value="P:protein secretion by the type II secretion system"/>
    <property type="evidence" value="ECO:0007669"/>
    <property type="project" value="TreeGrafter"/>
</dbReference>
<proteinExistence type="predicted"/>
<sequence>MDDTSTSDWRGRTRGWLQATPAEAAGLVLLLLGAVAATGLFVWQAAQRPEGPANAAAGLPGDAADGLPGEPSAGPLGPGGDGPTGASAGLAGNGQAASHDRAHQDTQGLRHGVDADPGASRPGAGGDTAGPEPAELVVHVTGAVQTPGVVTLRGGARVADAVRAAGGASDDAALEHLNLARVLHDGEHVHLPRQGEDPPPATVAPPGEAGTAPPRSDGAGEGTAADGRVDLNHATEELLQSLPGIGPSKSAAIVRHREEHGPFAVPGDLRDVPGIGEKTFQQLADRVTVS</sequence>
<keyword evidence="2" id="KW-1133">Transmembrane helix</keyword>
<evidence type="ECO:0000256" key="2">
    <source>
        <dbReference type="SAM" id="Phobius"/>
    </source>
</evidence>
<dbReference type="InterPro" id="IPR004509">
    <property type="entry name" value="Competence_ComEA_HhH"/>
</dbReference>
<dbReference type="PANTHER" id="PTHR21180">
    <property type="entry name" value="ENDONUCLEASE/EXONUCLEASE/PHOSPHATASE FAMILY DOMAIN-CONTAINING PROTEIN 1"/>
    <property type="match status" value="1"/>
</dbReference>
<accession>A0A8J3AED7</accession>
<dbReference type="GO" id="GO:0015627">
    <property type="term" value="C:type II protein secretion system complex"/>
    <property type="evidence" value="ECO:0007669"/>
    <property type="project" value="TreeGrafter"/>
</dbReference>
<keyword evidence="5" id="KW-1185">Reference proteome</keyword>
<reference evidence="4" key="1">
    <citation type="journal article" date="2014" name="Int. J. Syst. Evol. Microbiol.">
        <title>Complete genome sequence of Corynebacterium casei LMG S-19264T (=DSM 44701T), isolated from a smear-ripened cheese.</title>
        <authorList>
            <consortium name="US DOE Joint Genome Institute (JGI-PGF)"/>
            <person name="Walter F."/>
            <person name="Albersmeier A."/>
            <person name="Kalinowski J."/>
            <person name="Ruckert C."/>
        </authorList>
    </citation>
    <scope>NUCLEOTIDE SEQUENCE</scope>
    <source>
        <strain evidence="4">CGMCC 1.14988</strain>
    </source>
</reference>
<dbReference type="EMBL" id="BMHA01000007">
    <property type="protein sequence ID" value="GGI06905.1"/>
    <property type="molecule type" value="Genomic_DNA"/>
</dbReference>
<dbReference type="Pfam" id="PF12836">
    <property type="entry name" value="HHH_3"/>
    <property type="match status" value="1"/>
</dbReference>
<dbReference type="SMART" id="SM00278">
    <property type="entry name" value="HhH1"/>
    <property type="match status" value="2"/>
</dbReference>
<protein>
    <submittedName>
        <fullName evidence="4">Competence protein ComEA</fullName>
    </submittedName>
</protein>
<evidence type="ECO:0000313" key="5">
    <source>
        <dbReference type="Proteomes" id="UP000650511"/>
    </source>
</evidence>
<dbReference type="AlphaFoldDB" id="A0A8J3AED7"/>
<dbReference type="InterPro" id="IPR051675">
    <property type="entry name" value="Endo/Exo/Phosphatase_dom_1"/>
</dbReference>
<organism evidence="4 5">
    <name type="scientific">Egicoccus halophilus</name>
    <dbReference type="NCBI Taxonomy" id="1670830"/>
    <lineage>
        <taxon>Bacteria</taxon>
        <taxon>Bacillati</taxon>
        <taxon>Actinomycetota</taxon>
        <taxon>Nitriliruptoria</taxon>
        <taxon>Egicoccales</taxon>
        <taxon>Egicoccaceae</taxon>
        <taxon>Egicoccus</taxon>
    </lineage>
</organism>
<dbReference type="Proteomes" id="UP000650511">
    <property type="component" value="Unassembled WGS sequence"/>
</dbReference>
<feature type="region of interest" description="Disordered" evidence="1">
    <location>
        <begin position="51"/>
        <end position="132"/>
    </location>
</feature>